<dbReference type="Gene3D" id="3.10.28.10">
    <property type="entry name" value="Homing endonucleases"/>
    <property type="match status" value="1"/>
</dbReference>
<dbReference type="SUPFAM" id="SSF55608">
    <property type="entry name" value="Homing endonucleases"/>
    <property type="match status" value="1"/>
</dbReference>
<evidence type="ECO:0000259" key="2">
    <source>
        <dbReference type="Pfam" id="PF00961"/>
    </source>
</evidence>
<dbReference type="InterPro" id="IPR004860">
    <property type="entry name" value="LAGLIDADG_dom"/>
</dbReference>
<evidence type="ECO:0000313" key="3">
    <source>
        <dbReference type="EMBL" id="CCE89188.1"/>
    </source>
</evidence>
<dbReference type="Pfam" id="PF00961">
    <property type="entry name" value="LAGLIDADG_1"/>
    <property type="match status" value="1"/>
</dbReference>
<dbReference type="GeneID" id="14469574"/>
<organism evidence="3">
    <name type="scientific">Phlebia radiata</name>
    <name type="common">White-rot fungus</name>
    <dbReference type="NCBI Taxonomy" id="5308"/>
    <lineage>
        <taxon>Eukaryota</taxon>
        <taxon>Fungi</taxon>
        <taxon>Dikarya</taxon>
        <taxon>Basidiomycota</taxon>
        <taxon>Agaricomycotina</taxon>
        <taxon>Agaricomycetes</taxon>
        <taxon>Polyporales</taxon>
        <taxon>Meruliaceae</taxon>
        <taxon>Phlebia</taxon>
    </lineage>
</organism>
<keyword evidence="3" id="KW-0496">Mitochondrion</keyword>
<name>L8B986_PHLRA</name>
<dbReference type="RefSeq" id="YP_007374895.1">
    <property type="nucleotide sequence ID" value="NC_020148.1"/>
</dbReference>
<sequence>MLLDQICKSLGVGSVFVHQESNMAHFVVTDKKVLSEVIIPFIEEHPVYGLHSIFFFNGTKLSSTA</sequence>
<dbReference type="InterPro" id="IPR027434">
    <property type="entry name" value="Homing_endonucl"/>
</dbReference>
<dbReference type="AlphaFoldDB" id="L8B986"/>
<gene>
    <name evidence="3" type="ORF">PRA_mt0069</name>
    <name evidence="4" type="ORF">PRA_mt0189</name>
</gene>
<dbReference type="EMBL" id="HE613568">
    <property type="protein sequence ID" value="CCE89251.1"/>
    <property type="molecule type" value="Genomic_DNA"/>
</dbReference>
<dbReference type="RefSeq" id="YP_007374973.1">
    <property type="nucleotide sequence ID" value="NC_020148.1"/>
</dbReference>
<proteinExistence type="predicted"/>
<geneLocation type="mitochondrion" evidence="3"/>
<dbReference type="EMBL" id="HE613568">
    <property type="protein sequence ID" value="CCE89188.1"/>
    <property type="molecule type" value="Genomic_DNA"/>
</dbReference>
<dbReference type="GeneID" id="14469526"/>
<evidence type="ECO:0000313" key="4">
    <source>
        <dbReference type="EMBL" id="CCE89251.1"/>
    </source>
</evidence>
<feature type="domain" description="Homing endonuclease LAGLIDADG" evidence="2">
    <location>
        <begin position="2"/>
        <end position="56"/>
    </location>
</feature>
<dbReference type="GO" id="GO:0004519">
    <property type="term" value="F:endonuclease activity"/>
    <property type="evidence" value="ECO:0007669"/>
    <property type="project" value="InterPro"/>
</dbReference>
<protein>
    <recommendedName>
        <fullName evidence="2">Homing endonuclease LAGLIDADG domain-containing protein</fullName>
    </recommendedName>
</protein>
<reference evidence="3" key="1">
    <citation type="journal article" date="2014" name="PLoS ONE">
        <title>Mitochondrial Genome of Phlebia radiata Is the Second Largest (156 kbp) among Fungi and Features Signs of Genome Flexibility and Recent Recombination Events.</title>
        <authorList>
            <person name="Salavirta H."/>
            <person name="Oksanen I."/>
            <person name="Kuuskeri J."/>
            <person name="Makela M."/>
            <person name="Laine P."/>
            <person name="Paulin L."/>
            <person name="Lundell T."/>
        </authorList>
    </citation>
    <scope>NUCLEOTIDE SEQUENCE</scope>
    <source>
        <strain evidence="3">79</strain>
    </source>
</reference>
<accession>L8B986</accession>
<evidence type="ECO:0000256" key="1">
    <source>
        <dbReference type="ARBA" id="ARBA00002670"/>
    </source>
</evidence>
<comment type="function">
    <text evidence="1">Mitochondrial DNA endonuclease involved in intron homing.</text>
</comment>